<dbReference type="InterPro" id="IPR036034">
    <property type="entry name" value="PDZ_sf"/>
</dbReference>
<evidence type="ECO:0000313" key="5">
    <source>
        <dbReference type="Proteomes" id="UP000284006"/>
    </source>
</evidence>
<organism evidence="4 5">
    <name type="scientific">Massilia cavernae</name>
    <dbReference type="NCBI Taxonomy" id="2320864"/>
    <lineage>
        <taxon>Bacteria</taxon>
        <taxon>Pseudomonadati</taxon>
        <taxon>Pseudomonadota</taxon>
        <taxon>Betaproteobacteria</taxon>
        <taxon>Burkholderiales</taxon>
        <taxon>Oxalobacteraceae</taxon>
        <taxon>Telluria group</taxon>
        <taxon>Massilia</taxon>
    </lineage>
</organism>
<dbReference type="GO" id="GO:0008236">
    <property type="term" value="F:serine-type peptidase activity"/>
    <property type="evidence" value="ECO:0007669"/>
    <property type="project" value="InterPro"/>
</dbReference>
<dbReference type="GO" id="GO:0004175">
    <property type="term" value="F:endopeptidase activity"/>
    <property type="evidence" value="ECO:0007669"/>
    <property type="project" value="TreeGrafter"/>
</dbReference>
<dbReference type="Pfam" id="PF03572">
    <property type="entry name" value="Peptidase_S41"/>
    <property type="match status" value="1"/>
</dbReference>
<dbReference type="Pfam" id="PF17820">
    <property type="entry name" value="PDZ_6"/>
    <property type="match status" value="1"/>
</dbReference>
<dbReference type="GO" id="GO:0007165">
    <property type="term" value="P:signal transduction"/>
    <property type="evidence" value="ECO:0007669"/>
    <property type="project" value="TreeGrafter"/>
</dbReference>
<evidence type="ECO:0000313" key="4">
    <source>
        <dbReference type="EMBL" id="RJG14743.1"/>
    </source>
</evidence>
<dbReference type="InterPro" id="IPR029045">
    <property type="entry name" value="ClpP/crotonase-like_dom_sf"/>
</dbReference>
<feature type="chain" id="PRO_5019409919" evidence="2">
    <location>
        <begin position="19"/>
        <end position="517"/>
    </location>
</feature>
<dbReference type="PANTHER" id="PTHR32060:SF30">
    <property type="entry name" value="CARBOXY-TERMINAL PROCESSING PROTEASE CTPA"/>
    <property type="match status" value="1"/>
</dbReference>
<dbReference type="GO" id="GO:0006508">
    <property type="term" value="P:proteolysis"/>
    <property type="evidence" value="ECO:0007669"/>
    <property type="project" value="InterPro"/>
</dbReference>
<dbReference type="SMART" id="SM00228">
    <property type="entry name" value="PDZ"/>
    <property type="match status" value="1"/>
</dbReference>
<comment type="caution">
    <text evidence="4">The sequence shown here is derived from an EMBL/GenBank/DDBJ whole genome shotgun (WGS) entry which is preliminary data.</text>
</comment>
<dbReference type="GO" id="GO:0030288">
    <property type="term" value="C:outer membrane-bounded periplasmic space"/>
    <property type="evidence" value="ECO:0007669"/>
    <property type="project" value="TreeGrafter"/>
</dbReference>
<proteinExistence type="predicted"/>
<evidence type="ECO:0000256" key="1">
    <source>
        <dbReference type="SAM" id="MobiDB-lite"/>
    </source>
</evidence>
<reference evidence="4 5" key="1">
    <citation type="submission" date="2018-09" db="EMBL/GenBank/DDBJ databases">
        <authorList>
            <person name="Zhu H."/>
        </authorList>
    </citation>
    <scope>NUCLEOTIDE SEQUENCE [LARGE SCALE GENOMIC DNA]</scope>
    <source>
        <strain evidence="4 5">K1S02-61</strain>
    </source>
</reference>
<feature type="domain" description="PDZ" evidence="3">
    <location>
        <begin position="157"/>
        <end position="223"/>
    </location>
</feature>
<evidence type="ECO:0000259" key="3">
    <source>
        <dbReference type="PROSITE" id="PS50106"/>
    </source>
</evidence>
<keyword evidence="5" id="KW-1185">Reference proteome</keyword>
<dbReference type="InterPro" id="IPR001478">
    <property type="entry name" value="PDZ"/>
</dbReference>
<feature type="region of interest" description="Disordered" evidence="1">
    <location>
        <begin position="26"/>
        <end position="56"/>
    </location>
</feature>
<dbReference type="EMBL" id="QYUP01000125">
    <property type="protein sequence ID" value="RJG14743.1"/>
    <property type="molecule type" value="Genomic_DNA"/>
</dbReference>
<dbReference type="InterPro" id="IPR041613">
    <property type="entry name" value="Pept_S41_N"/>
</dbReference>
<feature type="compositionally biased region" description="Pro residues" evidence="1">
    <location>
        <begin position="30"/>
        <end position="56"/>
    </location>
</feature>
<accession>A0A418XQG0</accession>
<sequence>MILSRFAIAGFAITFALAGCGGSPGTPAVQPAPEPVPVPTPSEPLPGPATPEPPSKPTTVFLTHWNLCAAPRTEMNSNNLPYPDRQGTLADEMTFLRGWIDESYLWYREVPANLRAEDYKAPVDYFNVLKTSALTASGKPKDKYHFSYDSARWEALNSKGVEFGYGVAWSRSTNAGAPRTWLVTTVEPGAPADAAGLRRGDQLLTVDGVDFVNTADADAIAKINAGLFPKTLGEVHQLTVNRKGTIVHASLAASSVSTVPVKNTKVIDTPTGKVGYLTFANHNAVSELQLIESIELFKAAQIDDLVLDVRYNGGGLLYIASQLAYMIAGPDATTDQVFEQPIHNDKITRKPPIPFRATAYGFAAPRRATAGMKLPYLGLKRVTLLTTPGTCSASESIINSLRGVDVEVNLVGGQTCGKPYAFTPTPNCGTTYFAIEFMGVNAKGFGDFADGFAPTCAVPDDLDHALGDTQEGMLAAALKYRETNACPAPAAAMRASARPLQLVREPVDEISIYTRPR</sequence>
<dbReference type="PANTHER" id="PTHR32060">
    <property type="entry name" value="TAIL-SPECIFIC PROTEASE"/>
    <property type="match status" value="1"/>
</dbReference>
<keyword evidence="2" id="KW-0732">Signal</keyword>
<dbReference type="Gene3D" id="3.30.750.170">
    <property type="match status" value="1"/>
</dbReference>
<protein>
    <submittedName>
        <fullName evidence="4">PDZ domain-containing protein</fullName>
    </submittedName>
</protein>
<dbReference type="SUPFAM" id="SSF52096">
    <property type="entry name" value="ClpP/crotonase"/>
    <property type="match status" value="1"/>
</dbReference>
<dbReference type="Proteomes" id="UP000284006">
    <property type="component" value="Unassembled WGS sequence"/>
</dbReference>
<dbReference type="InterPro" id="IPR005151">
    <property type="entry name" value="Tail-specific_protease"/>
</dbReference>
<dbReference type="PROSITE" id="PS51257">
    <property type="entry name" value="PROKAR_LIPOPROTEIN"/>
    <property type="match status" value="1"/>
</dbReference>
<dbReference type="InterPro" id="IPR041489">
    <property type="entry name" value="PDZ_6"/>
</dbReference>
<name>A0A418XQG0_9BURK</name>
<feature type="signal peptide" evidence="2">
    <location>
        <begin position="1"/>
        <end position="18"/>
    </location>
</feature>
<dbReference type="AlphaFoldDB" id="A0A418XQG0"/>
<dbReference type="RefSeq" id="WP_119811885.1">
    <property type="nucleotide sequence ID" value="NZ_QYUP01000125.1"/>
</dbReference>
<dbReference type="Gene3D" id="3.90.226.10">
    <property type="entry name" value="2-enoyl-CoA Hydratase, Chain A, domain 1"/>
    <property type="match status" value="1"/>
</dbReference>
<evidence type="ECO:0000256" key="2">
    <source>
        <dbReference type="SAM" id="SignalP"/>
    </source>
</evidence>
<dbReference type="Pfam" id="PF18294">
    <property type="entry name" value="Pept_S41_N"/>
    <property type="match status" value="1"/>
</dbReference>
<dbReference type="Gene3D" id="2.30.42.10">
    <property type="match status" value="1"/>
</dbReference>
<dbReference type="PROSITE" id="PS50106">
    <property type="entry name" value="PDZ"/>
    <property type="match status" value="1"/>
</dbReference>
<gene>
    <name evidence="4" type="ORF">D3872_16795</name>
</gene>
<dbReference type="OrthoDB" id="7168509at2"/>
<dbReference type="SUPFAM" id="SSF50156">
    <property type="entry name" value="PDZ domain-like"/>
    <property type="match status" value="1"/>
</dbReference>